<evidence type="ECO:0000256" key="1">
    <source>
        <dbReference type="SAM" id="Phobius"/>
    </source>
</evidence>
<dbReference type="OrthoDB" id="6319519at2759"/>
<keyword evidence="4" id="KW-1185">Reference proteome</keyword>
<reference evidence="3" key="3">
    <citation type="submission" date="2015-06" db="UniProtKB">
        <authorList>
            <consortium name="EnsemblMetazoa"/>
        </authorList>
    </citation>
    <scope>IDENTIFICATION</scope>
</reference>
<dbReference type="EnsemblMetazoa" id="CapteT206348">
    <property type="protein sequence ID" value="CapteP206348"/>
    <property type="gene ID" value="CapteG206348"/>
</dbReference>
<reference evidence="4" key="1">
    <citation type="submission" date="2012-12" db="EMBL/GenBank/DDBJ databases">
        <authorList>
            <person name="Hellsten U."/>
            <person name="Grimwood J."/>
            <person name="Chapman J.A."/>
            <person name="Shapiro H."/>
            <person name="Aerts A."/>
            <person name="Otillar R.P."/>
            <person name="Terry A.Y."/>
            <person name="Boore J.L."/>
            <person name="Simakov O."/>
            <person name="Marletaz F."/>
            <person name="Cho S.-J."/>
            <person name="Edsinger-Gonzales E."/>
            <person name="Havlak P."/>
            <person name="Kuo D.-H."/>
            <person name="Larsson T."/>
            <person name="Lv J."/>
            <person name="Arendt D."/>
            <person name="Savage R."/>
            <person name="Osoegawa K."/>
            <person name="de Jong P."/>
            <person name="Lindberg D.R."/>
            <person name="Seaver E.C."/>
            <person name="Weisblat D.A."/>
            <person name="Putnam N.H."/>
            <person name="Grigoriev I.V."/>
            <person name="Rokhsar D.S."/>
        </authorList>
    </citation>
    <scope>NUCLEOTIDE SEQUENCE</scope>
    <source>
        <strain evidence="4">I ESC-2004</strain>
    </source>
</reference>
<proteinExistence type="predicted"/>
<keyword evidence="1" id="KW-0472">Membrane</keyword>
<keyword evidence="1" id="KW-0812">Transmembrane</keyword>
<reference evidence="2 4" key="2">
    <citation type="journal article" date="2013" name="Nature">
        <title>Insights into bilaterian evolution from three spiralian genomes.</title>
        <authorList>
            <person name="Simakov O."/>
            <person name="Marletaz F."/>
            <person name="Cho S.J."/>
            <person name="Edsinger-Gonzales E."/>
            <person name="Havlak P."/>
            <person name="Hellsten U."/>
            <person name="Kuo D.H."/>
            <person name="Larsson T."/>
            <person name="Lv J."/>
            <person name="Arendt D."/>
            <person name="Savage R."/>
            <person name="Osoegawa K."/>
            <person name="de Jong P."/>
            <person name="Grimwood J."/>
            <person name="Chapman J.A."/>
            <person name="Shapiro H."/>
            <person name="Aerts A."/>
            <person name="Otillar R.P."/>
            <person name="Terry A.Y."/>
            <person name="Boore J.L."/>
            <person name="Grigoriev I.V."/>
            <person name="Lindberg D.R."/>
            <person name="Seaver E.C."/>
            <person name="Weisblat D.A."/>
            <person name="Putnam N.H."/>
            <person name="Rokhsar D.S."/>
        </authorList>
    </citation>
    <scope>NUCLEOTIDE SEQUENCE</scope>
    <source>
        <strain evidence="2 4">I ESC-2004</strain>
    </source>
</reference>
<dbReference type="Proteomes" id="UP000014760">
    <property type="component" value="Unassembled WGS sequence"/>
</dbReference>
<dbReference type="AlphaFoldDB" id="R7UCE3"/>
<gene>
    <name evidence="2" type="ORF">CAPTEDRAFT_206348</name>
</gene>
<feature type="transmembrane region" description="Helical" evidence="1">
    <location>
        <begin position="45"/>
        <end position="62"/>
    </location>
</feature>
<dbReference type="EMBL" id="KB302988">
    <property type="protein sequence ID" value="ELU03674.1"/>
    <property type="molecule type" value="Genomic_DNA"/>
</dbReference>
<keyword evidence="1" id="KW-1133">Transmembrane helix</keyword>
<evidence type="ECO:0008006" key="5">
    <source>
        <dbReference type="Google" id="ProtNLM"/>
    </source>
</evidence>
<protein>
    <recommendedName>
        <fullName evidence="5">SGNH domain-containing protein</fullName>
    </recommendedName>
</protein>
<accession>R7UCE3</accession>
<sequence>MASQEDRGAAAATAAVFSEKANFFCCDRTLRAIMFEQRALRTYHVIKNFLILLIVISGIHLLNHRNVLQEGPPLKPYEINRSRPKLVLSRNCEVPKLRKHLPSCSTTLFRQYFRAQKAFPECGRWIDGNLGFGYTESYSLDFCQWEAFNFADCLAEDRVKRVFMAGDSNGFQLFLSMLNLTIAAGANCDLIRSEGEGSRLPNGTYLAQLMNNTAYEKAFTIENRRCKLCRAQEYECQMQTLTGPRTINFEFMGYYFFKDPSLQVLPKDALKYGVRSFKTAQEFMFQVYLPQKGYPDVIFMPIPFNHEKWNKKPEIFVNLRELSQMIRRKKPPQTRIFWIPTAGEVESKRSALAIGYKNKTFDGLLAAPYIYTLNKLAFSALESSLTNPYSNVYGFINVANMSMQKEEWNLDGIHYNYQWYAHVVKQLWSMMCSRDNFFL</sequence>
<dbReference type="EMBL" id="AMQN01008378">
    <property type="status" value="NOT_ANNOTATED_CDS"/>
    <property type="molecule type" value="Genomic_DNA"/>
</dbReference>
<name>R7UCE3_CAPTE</name>
<organism evidence="2">
    <name type="scientific">Capitella teleta</name>
    <name type="common">Polychaete worm</name>
    <dbReference type="NCBI Taxonomy" id="283909"/>
    <lineage>
        <taxon>Eukaryota</taxon>
        <taxon>Metazoa</taxon>
        <taxon>Spiralia</taxon>
        <taxon>Lophotrochozoa</taxon>
        <taxon>Annelida</taxon>
        <taxon>Polychaeta</taxon>
        <taxon>Sedentaria</taxon>
        <taxon>Scolecida</taxon>
        <taxon>Capitellidae</taxon>
        <taxon>Capitella</taxon>
    </lineage>
</organism>
<dbReference type="HOGENOM" id="CLU_038092_0_0_1"/>
<evidence type="ECO:0000313" key="2">
    <source>
        <dbReference type="EMBL" id="ELU03674.1"/>
    </source>
</evidence>
<evidence type="ECO:0000313" key="4">
    <source>
        <dbReference type="Proteomes" id="UP000014760"/>
    </source>
</evidence>
<evidence type="ECO:0000313" key="3">
    <source>
        <dbReference type="EnsemblMetazoa" id="CapteP206348"/>
    </source>
</evidence>